<sequence>MNNNYNQNNNNYDNVNNQGSHENNQGYYGNNTQDDVNNTYTDTDIVQKGDTIFHPIAYRGFSANSLITFNSFIQEKKDSGNSFVTDVVFIVFREGVRSNNSTQYNKQTEIKIKFNAIELRALGYAIRNSFKLKKSAGEGVILYKANTASAEVQINTSKDMYYINCIKYDSGKKIGVSFDQYNFLAFSDTLKNMADLTESFLYKHQRAIKNQGV</sequence>
<feature type="compositionally biased region" description="Polar residues" evidence="1">
    <location>
        <begin position="19"/>
        <end position="38"/>
    </location>
</feature>
<dbReference type="EMBL" id="WFKK01000001">
    <property type="protein sequence ID" value="KAB7891254.1"/>
    <property type="molecule type" value="Genomic_DNA"/>
</dbReference>
<dbReference type="RefSeq" id="WP_152279356.1">
    <property type="nucleotide sequence ID" value="NZ_WFKK01000001.1"/>
</dbReference>
<name>A0A6L4WZ33_9BACT</name>
<evidence type="ECO:0000313" key="2">
    <source>
        <dbReference type="EMBL" id="KAB7891254.1"/>
    </source>
</evidence>
<reference evidence="2 3" key="1">
    <citation type="submission" date="2019-10" db="EMBL/GenBank/DDBJ databases">
        <title>Poseidonibacter ostreae sp. nov., isolated from the gut of the Ostrea denselamellosa.</title>
        <authorList>
            <person name="Choi A."/>
        </authorList>
    </citation>
    <scope>NUCLEOTIDE SEQUENCE [LARGE SCALE GENOMIC DNA]</scope>
    <source>
        <strain evidence="2 3">SJOD-M-33</strain>
    </source>
</reference>
<feature type="compositionally biased region" description="Low complexity" evidence="1">
    <location>
        <begin position="1"/>
        <end position="18"/>
    </location>
</feature>
<evidence type="ECO:0000256" key="1">
    <source>
        <dbReference type="SAM" id="MobiDB-lite"/>
    </source>
</evidence>
<evidence type="ECO:0000313" key="3">
    <source>
        <dbReference type="Proteomes" id="UP000472839"/>
    </source>
</evidence>
<dbReference type="Proteomes" id="UP000472839">
    <property type="component" value="Unassembled WGS sequence"/>
</dbReference>
<gene>
    <name evidence="2" type="ORF">GBG19_00025</name>
</gene>
<proteinExistence type="predicted"/>
<protein>
    <submittedName>
        <fullName evidence="2">Uncharacterized protein</fullName>
    </submittedName>
</protein>
<accession>A0A6L4WZ33</accession>
<comment type="caution">
    <text evidence="2">The sequence shown here is derived from an EMBL/GenBank/DDBJ whole genome shotgun (WGS) entry which is preliminary data.</text>
</comment>
<feature type="region of interest" description="Disordered" evidence="1">
    <location>
        <begin position="1"/>
        <end position="38"/>
    </location>
</feature>
<dbReference type="AlphaFoldDB" id="A0A6L4WZ33"/>
<organism evidence="2 3">
    <name type="scientific">Poseidonibacter ostreae</name>
    <dbReference type="NCBI Taxonomy" id="2654171"/>
    <lineage>
        <taxon>Bacteria</taxon>
        <taxon>Pseudomonadati</taxon>
        <taxon>Campylobacterota</taxon>
        <taxon>Epsilonproteobacteria</taxon>
        <taxon>Campylobacterales</taxon>
        <taxon>Arcobacteraceae</taxon>
        <taxon>Poseidonibacter</taxon>
    </lineage>
</organism>